<dbReference type="PANTHER" id="PTHR33993:SF2">
    <property type="entry name" value="VOC DOMAIN-CONTAINING PROTEIN"/>
    <property type="match status" value="1"/>
</dbReference>
<evidence type="ECO:0000313" key="2">
    <source>
        <dbReference type="EMBL" id="QSI77270.1"/>
    </source>
</evidence>
<dbReference type="Proteomes" id="UP000663570">
    <property type="component" value="Chromosome"/>
</dbReference>
<feature type="domain" description="VOC" evidence="1">
    <location>
        <begin position="10"/>
        <end position="128"/>
    </location>
</feature>
<keyword evidence="3" id="KW-1185">Reference proteome</keyword>
<dbReference type="PANTHER" id="PTHR33993">
    <property type="entry name" value="GLYOXALASE-RELATED"/>
    <property type="match status" value="1"/>
</dbReference>
<dbReference type="InterPro" id="IPR052164">
    <property type="entry name" value="Anthracycline_SecMetBiosynth"/>
</dbReference>
<protein>
    <submittedName>
        <fullName evidence="2">VOC family protein</fullName>
    </submittedName>
</protein>
<dbReference type="InterPro" id="IPR037523">
    <property type="entry name" value="VOC_core"/>
</dbReference>
<evidence type="ECO:0000259" key="1">
    <source>
        <dbReference type="PROSITE" id="PS51819"/>
    </source>
</evidence>
<dbReference type="Pfam" id="PF00903">
    <property type="entry name" value="Glyoxalase"/>
    <property type="match status" value="1"/>
</dbReference>
<dbReference type="Gene3D" id="3.10.180.10">
    <property type="entry name" value="2,3-Dihydroxybiphenyl 1,2-Dioxygenase, domain 1"/>
    <property type="match status" value="1"/>
</dbReference>
<dbReference type="InterPro" id="IPR004360">
    <property type="entry name" value="Glyas_Fos-R_dOase_dom"/>
</dbReference>
<name>A0ABX7M684_9RHOO</name>
<dbReference type="InterPro" id="IPR029068">
    <property type="entry name" value="Glyas_Bleomycin-R_OHBP_Dase"/>
</dbReference>
<evidence type="ECO:0000313" key="3">
    <source>
        <dbReference type="Proteomes" id="UP000663570"/>
    </source>
</evidence>
<organism evidence="2 3">
    <name type="scientific">Niveibacterium microcysteis</name>
    <dbReference type="NCBI Taxonomy" id="2811415"/>
    <lineage>
        <taxon>Bacteria</taxon>
        <taxon>Pseudomonadati</taxon>
        <taxon>Pseudomonadota</taxon>
        <taxon>Betaproteobacteria</taxon>
        <taxon>Rhodocyclales</taxon>
        <taxon>Rhodocyclaceae</taxon>
        <taxon>Niveibacterium</taxon>
    </lineage>
</organism>
<dbReference type="EMBL" id="CP071060">
    <property type="protein sequence ID" value="QSI77270.1"/>
    <property type="molecule type" value="Genomic_DNA"/>
</dbReference>
<dbReference type="SUPFAM" id="SSF54593">
    <property type="entry name" value="Glyoxalase/Bleomycin resistance protein/Dihydroxybiphenyl dioxygenase"/>
    <property type="match status" value="1"/>
</dbReference>
<dbReference type="CDD" id="cd07247">
    <property type="entry name" value="SgaA_N_like"/>
    <property type="match status" value="1"/>
</dbReference>
<accession>A0ABX7M684</accession>
<reference evidence="2 3" key="1">
    <citation type="submission" date="2021-02" db="EMBL/GenBank/DDBJ databases">
        <title>Niveibacterium changnyeongensis HC41.</title>
        <authorList>
            <person name="Kang M."/>
        </authorList>
    </citation>
    <scope>NUCLEOTIDE SEQUENCE [LARGE SCALE GENOMIC DNA]</scope>
    <source>
        <strain evidence="2 3">HC41</strain>
    </source>
</reference>
<sequence>MDKALRQQQRVVWFELPVLDLDRACAFYEQLFGAPLQREQMGPEVTIAVFPYDGTGVSGCLQRAPGVVPASTGTKVYLNADCGLDALLARVEAAGGKVALPPVMLPGDMGRFAHMIDTEGNLVGLHEA</sequence>
<dbReference type="PROSITE" id="PS51819">
    <property type="entry name" value="VOC"/>
    <property type="match status" value="1"/>
</dbReference>
<proteinExistence type="predicted"/>
<gene>
    <name evidence="2" type="ORF">JY500_01045</name>
</gene>
<dbReference type="RefSeq" id="WP_206254768.1">
    <property type="nucleotide sequence ID" value="NZ_CP071060.1"/>
</dbReference>